<dbReference type="Proteomes" id="UP001642406">
    <property type="component" value="Unassembled WGS sequence"/>
</dbReference>
<evidence type="ECO:0000313" key="1">
    <source>
        <dbReference type="EMBL" id="CAK7210442.1"/>
    </source>
</evidence>
<sequence length="226" mass="25003">MTEYQTFEEQCRGAISLVPIYFSIVSGQVRTQSDASLQTILSHLLHQLADIHTTPNLDLAVLATPAAEAAILRAVYDVDTLPLVLTRRWATETDHQAVALLDPQQKARLLVEGISGAVAIAAQIATHSTGRVTFSALTHELHRFAASARPQHIRNVVEHSHLFSECLMMSQILDLIMSAAHDDHLSLSRKVATFDDYSADVFCSDRQRSTARNMGMPWGLEFMVLN</sequence>
<keyword evidence="2" id="KW-1185">Reference proteome</keyword>
<accession>A0ABP0AT41</accession>
<comment type="caution">
    <text evidence="1">The sequence shown here is derived from an EMBL/GenBank/DDBJ whole genome shotgun (WGS) entry which is preliminary data.</text>
</comment>
<gene>
    <name evidence="1" type="ORF">SBRCBS47491_000785</name>
</gene>
<reference evidence="1 2" key="1">
    <citation type="submission" date="2024-01" db="EMBL/GenBank/DDBJ databases">
        <authorList>
            <person name="Allen C."/>
            <person name="Tagirdzhanova G."/>
        </authorList>
    </citation>
    <scope>NUCLEOTIDE SEQUENCE [LARGE SCALE GENOMIC DNA]</scope>
</reference>
<proteinExistence type="predicted"/>
<organism evidence="1 2">
    <name type="scientific">Sporothrix bragantina</name>
    <dbReference type="NCBI Taxonomy" id="671064"/>
    <lineage>
        <taxon>Eukaryota</taxon>
        <taxon>Fungi</taxon>
        <taxon>Dikarya</taxon>
        <taxon>Ascomycota</taxon>
        <taxon>Pezizomycotina</taxon>
        <taxon>Sordariomycetes</taxon>
        <taxon>Sordariomycetidae</taxon>
        <taxon>Ophiostomatales</taxon>
        <taxon>Ophiostomataceae</taxon>
        <taxon>Sporothrix</taxon>
    </lineage>
</organism>
<name>A0ABP0AT41_9PEZI</name>
<dbReference type="EMBL" id="CAWUHC010000004">
    <property type="protein sequence ID" value="CAK7210442.1"/>
    <property type="molecule type" value="Genomic_DNA"/>
</dbReference>
<evidence type="ECO:0000313" key="2">
    <source>
        <dbReference type="Proteomes" id="UP001642406"/>
    </source>
</evidence>
<protein>
    <submittedName>
        <fullName evidence="1">Uncharacterized protein</fullName>
    </submittedName>
</protein>